<dbReference type="InterPro" id="IPR043461">
    <property type="entry name" value="LpxH-like"/>
</dbReference>
<feature type="domain" description="Calcineurin-like phosphoesterase" evidence="6">
    <location>
        <begin position="2"/>
        <end position="152"/>
    </location>
</feature>
<dbReference type="Pfam" id="PF00149">
    <property type="entry name" value="Metallophos"/>
    <property type="match status" value="1"/>
</dbReference>
<dbReference type="Gene3D" id="3.60.21.10">
    <property type="match status" value="1"/>
</dbReference>
<dbReference type="PANTHER" id="PTHR34990">
    <property type="entry name" value="UDP-2,3-DIACYLGLUCOSAMINE HYDROLASE-RELATED"/>
    <property type="match status" value="1"/>
</dbReference>
<name>A0ABX3IGB1_9BACT</name>
<accession>A0ABX3IGB1</accession>
<keyword evidence="4" id="KW-0472">Membrane</keyword>
<keyword evidence="3" id="KW-0479">Metal-binding</keyword>
<keyword evidence="5" id="KW-0464">Manganese</keyword>
<keyword evidence="2" id="KW-0997">Cell inner membrane</keyword>
<evidence type="ECO:0000256" key="2">
    <source>
        <dbReference type="ARBA" id="ARBA00022519"/>
    </source>
</evidence>
<keyword evidence="1" id="KW-1003">Cell membrane</keyword>
<comment type="caution">
    <text evidence="7">The sequence shown here is derived from an EMBL/GenBank/DDBJ whole genome shotgun (WGS) entry which is preliminary data.</text>
</comment>
<sequence length="387" mass="45637">MFLSDLHVGDGKEKDDFEQDYYFEKLLKDFSDNSNISLFIVGDVFEFVESKLTLEIDLSNYEKAIKSIPENIIDEYEKNHPFVFSALRKIGKNGKIYYIVGNHDYYLLKNKKLSERLLEKIPNLYIKPYYYDERLKLLVIHGNQFDPVNRFSVNSNTGELVPPLGEYIVKYMMKNFDSKIDLPKQIVKDYDNVRPTLDLFDWFNVISKKYDLGIDLLKFWIDEFLNMMKTSEAKKWMKVNYPFWSKFSKVFLNDFGGIKFGEFIIRMVMHFRTLKKTDYLSKKAKKILSEKLDLGKYMVGYDFQNDIGKVDGIVMGHIHKHNFKVFTASNSPKFYINCGSWKPVVEKIKGRVFHKKNELFYAVLNVGKDIEIITSTVNMLKSREVIF</sequence>
<gene>
    <name evidence="7" type="ORF">XJ44_07850</name>
</gene>
<evidence type="ECO:0000256" key="3">
    <source>
        <dbReference type="ARBA" id="ARBA00022723"/>
    </source>
</evidence>
<protein>
    <submittedName>
        <fullName evidence="7">Metallophosphatase</fullName>
    </submittedName>
</protein>
<dbReference type="InterPro" id="IPR004843">
    <property type="entry name" value="Calcineurin-like_PHP"/>
</dbReference>
<evidence type="ECO:0000256" key="5">
    <source>
        <dbReference type="ARBA" id="ARBA00023211"/>
    </source>
</evidence>
<proteinExistence type="predicted"/>
<dbReference type="Proteomes" id="UP000242616">
    <property type="component" value="Unassembled WGS sequence"/>
</dbReference>
<keyword evidence="8" id="KW-1185">Reference proteome</keyword>
<evidence type="ECO:0000259" key="6">
    <source>
        <dbReference type="Pfam" id="PF00149"/>
    </source>
</evidence>
<reference evidence="7 8" key="1">
    <citation type="submission" date="2015-06" db="EMBL/GenBank/DDBJ databases">
        <title>Genome sequencing of Thermotogales isolates from hydrothermal vents.</title>
        <authorList>
            <person name="Haverkamp T.H."/>
            <person name="Kublanov I.V."/>
            <person name="Nesbo C.L."/>
        </authorList>
    </citation>
    <scope>NUCLEOTIDE SEQUENCE [LARGE SCALE GENOMIC DNA]</scope>
    <source>
        <strain evidence="8">ik275mar</strain>
    </source>
</reference>
<evidence type="ECO:0000256" key="4">
    <source>
        <dbReference type="ARBA" id="ARBA00023136"/>
    </source>
</evidence>
<dbReference type="InterPro" id="IPR029052">
    <property type="entry name" value="Metallo-depent_PP-like"/>
</dbReference>
<evidence type="ECO:0000256" key="1">
    <source>
        <dbReference type="ARBA" id="ARBA00022475"/>
    </source>
</evidence>
<dbReference type="PANTHER" id="PTHR34990:SF2">
    <property type="entry name" value="BLL8164 PROTEIN"/>
    <property type="match status" value="1"/>
</dbReference>
<dbReference type="SUPFAM" id="SSF56300">
    <property type="entry name" value="Metallo-dependent phosphatases"/>
    <property type="match status" value="1"/>
</dbReference>
<dbReference type="EMBL" id="LBFC01000022">
    <property type="protein sequence ID" value="ONN26866.1"/>
    <property type="molecule type" value="Genomic_DNA"/>
</dbReference>
<evidence type="ECO:0000313" key="7">
    <source>
        <dbReference type="EMBL" id="ONN26866.1"/>
    </source>
</evidence>
<organism evidence="7 8">
    <name type="scientific">Thermosipho affectus</name>
    <dbReference type="NCBI Taxonomy" id="660294"/>
    <lineage>
        <taxon>Bacteria</taxon>
        <taxon>Thermotogati</taxon>
        <taxon>Thermotogota</taxon>
        <taxon>Thermotogae</taxon>
        <taxon>Thermotogales</taxon>
        <taxon>Fervidobacteriaceae</taxon>
        <taxon>Thermosipho</taxon>
    </lineage>
</organism>
<evidence type="ECO:0000313" key="8">
    <source>
        <dbReference type="Proteomes" id="UP000242616"/>
    </source>
</evidence>